<dbReference type="Proteomes" id="UP000593594">
    <property type="component" value="Chromosome"/>
</dbReference>
<dbReference type="EC" id="2.7.1.26" evidence="15"/>
<dbReference type="SUPFAM" id="SSF82114">
    <property type="entry name" value="Riboflavin kinase-like"/>
    <property type="match status" value="1"/>
</dbReference>
<comment type="similarity">
    <text evidence="15">Belongs to the ribF family.</text>
</comment>
<dbReference type="SMART" id="SM00904">
    <property type="entry name" value="Flavokinase"/>
    <property type="match status" value="1"/>
</dbReference>
<dbReference type="GO" id="GO:0003919">
    <property type="term" value="F:FMN adenylyltransferase activity"/>
    <property type="evidence" value="ECO:0007669"/>
    <property type="project" value="UniProtKB-UniRule"/>
</dbReference>
<keyword evidence="9 15" id="KW-0418">Kinase</keyword>
<name>A0A7S8HBF7_9HYPH</name>
<evidence type="ECO:0000256" key="2">
    <source>
        <dbReference type="ARBA" id="ARBA00004726"/>
    </source>
</evidence>
<sequence length="334" mass="36857">MERIDGSAPLPERWRGAVVAIGNFDGVHRGHQELLHIAREEARQRGVPLGVVTFEPHPRTFFRPHQPVFRITPPALKARLLAACEVDFLASLTFDRAFASKEAEAFVSDELVGRLGVSHMVTGYDFHFGHGRKGSPDTMRRLGEELGFGVTVVEQVTDDSGFAPFSSSTIREALRQGAMREAAEQLGYWWTVLGPVGHGDKRGREIGFPTVNIAMDNDGEPHQGIYAMRVRDAAAIGGEAWAGAGYVGRRPTFGKEEIVLEVHLLDFSGDLYGRELMVEFVDFIRGDRAFDDVDTLIAQMGDDCREAEARVAALARGDIVADFPIGRLQREGRL</sequence>
<dbReference type="InterPro" id="IPR023468">
    <property type="entry name" value="Riboflavin_kinase"/>
</dbReference>
<dbReference type="SUPFAM" id="SSF52374">
    <property type="entry name" value="Nucleotidylyl transferase"/>
    <property type="match status" value="1"/>
</dbReference>
<feature type="domain" description="Riboflavin kinase" evidence="16">
    <location>
        <begin position="185"/>
        <end position="312"/>
    </location>
</feature>
<evidence type="ECO:0000256" key="3">
    <source>
        <dbReference type="ARBA" id="ARBA00005201"/>
    </source>
</evidence>
<dbReference type="NCBIfam" id="TIGR00083">
    <property type="entry name" value="ribF"/>
    <property type="match status" value="1"/>
</dbReference>
<dbReference type="GO" id="GO:0008531">
    <property type="term" value="F:riboflavin kinase activity"/>
    <property type="evidence" value="ECO:0007669"/>
    <property type="project" value="UniProtKB-UniRule"/>
</dbReference>
<evidence type="ECO:0000256" key="10">
    <source>
        <dbReference type="ARBA" id="ARBA00022827"/>
    </source>
</evidence>
<dbReference type="InterPro" id="IPR015864">
    <property type="entry name" value="FAD_synthase"/>
</dbReference>
<evidence type="ECO:0000313" key="18">
    <source>
        <dbReference type="Proteomes" id="UP000593594"/>
    </source>
</evidence>
<keyword evidence="8 15" id="KW-0547">Nucleotide-binding</keyword>
<evidence type="ECO:0000259" key="16">
    <source>
        <dbReference type="SMART" id="SM00904"/>
    </source>
</evidence>
<keyword evidence="5 15" id="KW-0288">FMN</keyword>
<comment type="pathway">
    <text evidence="3 15">Cofactor biosynthesis; FMN biosynthesis; FMN from riboflavin (ATP route): step 1/1.</text>
</comment>
<protein>
    <recommendedName>
        <fullName evidence="15">Riboflavin biosynthesis protein</fullName>
    </recommendedName>
    <domain>
        <recommendedName>
            <fullName evidence="15">Riboflavin kinase</fullName>
            <ecNumber evidence="15">2.7.1.26</ecNumber>
        </recommendedName>
        <alternativeName>
            <fullName evidence="15">Flavokinase</fullName>
        </alternativeName>
    </domain>
    <domain>
        <recommendedName>
            <fullName evidence="15">FMN adenylyltransferase</fullName>
            <ecNumber evidence="15">2.7.7.2</ecNumber>
        </recommendedName>
        <alternativeName>
            <fullName evidence="15">FAD pyrophosphorylase</fullName>
        </alternativeName>
        <alternativeName>
            <fullName evidence="15">FAD synthase</fullName>
        </alternativeName>
    </domain>
</protein>
<dbReference type="UniPathway" id="UPA00276">
    <property type="reaction ID" value="UER00406"/>
</dbReference>
<keyword evidence="12" id="KW-0511">Multifunctional enzyme</keyword>
<dbReference type="EC" id="2.7.7.2" evidence="15"/>
<dbReference type="InterPro" id="IPR014729">
    <property type="entry name" value="Rossmann-like_a/b/a_fold"/>
</dbReference>
<accession>A0A7S8HBF7</accession>
<dbReference type="Gene3D" id="2.40.30.30">
    <property type="entry name" value="Riboflavin kinase-like"/>
    <property type="match status" value="1"/>
</dbReference>
<keyword evidence="10 15" id="KW-0274">FAD</keyword>
<dbReference type="RefSeq" id="WP_213163380.1">
    <property type="nucleotide sequence ID" value="NZ_CP058214.1"/>
</dbReference>
<dbReference type="AlphaFoldDB" id="A0A7S8HBF7"/>
<dbReference type="InterPro" id="IPR023465">
    <property type="entry name" value="Riboflavin_kinase_dom_sf"/>
</dbReference>
<dbReference type="UniPathway" id="UPA00277">
    <property type="reaction ID" value="UER00407"/>
</dbReference>
<evidence type="ECO:0000256" key="9">
    <source>
        <dbReference type="ARBA" id="ARBA00022777"/>
    </source>
</evidence>
<evidence type="ECO:0000256" key="15">
    <source>
        <dbReference type="PIRNR" id="PIRNR004491"/>
    </source>
</evidence>
<dbReference type="GO" id="GO:0006747">
    <property type="term" value="P:FAD biosynthetic process"/>
    <property type="evidence" value="ECO:0007669"/>
    <property type="project" value="UniProtKB-UniRule"/>
</dbReference>
<keyword evidence="6 15" id="KW-0808">Transferase</keyword>
<evidence type="ECO:0000256" key="12">
    <source>
        <dbReference type="ARBA" id="ARBA00023268"/>
    </source>
</evidence>
<dbReference type="FunFam" id="3.40.50.620:FF:000021">
    <property type="entry name" value="Riboflavin biosynthesis protein"/>
    <property type="match status" value="1"/>
</dbReference>
<evidence type="ECO:0000256" key="8">
    <source>
        <dbReference type="ARBA" id="ARBA00022741"/>
    </source>
</evidence>
<evidence type="ECO:0000256" key="4">
    <source>
        <dbReference type="ARBA" id="ARBA00022630"/>
    </source>
</evidence>
<dbReference type="PIRSF" id="PIRSF004491">
    <property type="entry name" value="FAD_Synth"/>
    <property type="match status" value="1"/>
</dbReference>
<dbReference type="InterPro" id="IPR002606">
    <property type="entry name" value="Riboflavin_kinase_bac"/>
</dbReference>
<dbReference type="Gene3D" id="3.40.50.620">
    <property type="entry name" value="HUPs"/>
    <property type="match status" value="1"/>
</dbReference>
<gene>
    <name evidence="17" type="ORF">HW532_05190</name>
</gene>
<dbReference type="GO" id="GO:0005524">
    <property type="term" value="F:ATP binding"/>
    <property type="evidence" value="ECO:0007669"/>
    <property type="project" value="UniProtKB-UniRule"/>
</dbReference>
<dbReference type="GO" id="GO:0009398">
    <property type="term" value="P:FMN biosynthetic process"/>
    <property type="evidence" value="ECO:0007669"/>
    <property type="project" value="UniProtKB-UniRule"/>
</dbReference>
<comment type="catalytic activity">
    <reaction evidence="14 15">
        <text>FMN + ATP + H(+) = FAD + diphosphate</text>
        <dbReference type="Rhea" id="RHEA:17237"/>
        <dbReference type="ChEBI" id="CHEBI:15378"/>
        <dbReference type="ChEBI" id="CHEBI:30616"/>
        <dbReference type="ChEBI" id="CHEBI:33019"/>
        <dbReference type="ChEBI" id="CHEBI:57692"/>
        <dbReference type="ChEBI" id="CHEBI:58210"/>
        <dbReference type="EC" id="2.7.7.2"/>
    </reaction>
</comment>
<dbReference type="NCBIfam" id="NF004160">
    <property type="entry name" value="PRK05627.1-3"/>
    <property type="match status" value="1"/>
</dbReference>
<comment type="catalytic activity">
    <reaction evidence="13 15">
        <text>riboflavin + ATP = FMN + ADP + H(+)</text>
        <dbReference type="Rhea" id="RHEA:14357"/>
        <dbReference type="ChEBI" id="CHEBI:15378"/>
        <dbReference type="ChEBI" id="CHEBI:30616"/>
        <dbReference type="ChEBI" id="CHEBI:57986"/>
        <dbReference type="ChEBI" id="CHEBI:58210"/>
        <dbReference type="ChEBI" id="CHEBI:456216"/>
        <dbReference type="EC" id="2.7.1.26"/>
    </reaction>
</comment>
<dbReference type="GO" id="GO:0009231">
    <property type="term" value="P:riboflavin biosynthetic process"/>
    <property type="evidence" value="ECO:0007669"/>
    <property type="project" value="InterPro"/>
</dbReference>
<evidence type="ECO:0000313" key="17">
    <source>
        <dbReference type="EMBL" id="QPC42148.1"/>
    </source>
</evidence>
<dbReference type="Pfam" id="PF06574">
    <property type="entry name" value="FAD_syn"/>
    <property type="match status" value="1"/>
</dbReference>
<proteinExistence type="inferred from homology"/>
<dbReference type="EMBL" id="CP058214">
    <property type="protein sequence ID" value="QPC42148.1"/>
    <property type="molecule type" value="Genomic_DNA"/>
</dbReference>
<keyword evidence="18" id="KW-1185">Reference proteome</keyword>
<dbReference type="PANTHER" id="PTHR22749:SF6">
    <property type="entry name" value="RIBOFLAVIN KINASE"/>
    <property type="match status" value="1"/>
</dbReference>
<dbReference type="PANTHER" id="PTHR22749">
    <property type="entry name" value="RIBOFLAVIN KINASE/FMN ADENYLYLTRANSFERASE"/>
    <property type="match status" value="1"/>
</dbReference>
<keyword evidence="7 15" id="KW-0548">Nucleotidyltransferase</keyword>
<reference evidence="17 18" key="1">
    <citation type="submission" date="2020-06" db="EMBL/GenBank/DDBJ databases">
        <title>Genome sequence of 2 isolates from Red Sea Mangroves.</title>
        <authorList>
            <person name="Sefrji F."/>
            <person name="Michoud G."/>
            <person name="Merlino G."/>
            <person name="Daffonchio D."/>
        </authorList>
    </citation>
    <scope>NUCLEOTIDE SEQUENCE [LARGE SCALE GENOMIC DNA]</scope>
    <source>
        <strain evidence="17 18">R1DC25</strain>
    </source>
</reference>
<evidence type="ECO:0000256" key="11">
    <source>
        <dbReference type="ARBA" id="ARBA00022840"/>
    </source>
</evidence>
<dbReference type="InterPro" id="IPR015865">
    <property type="entry name" value="Riboflavin_kinase_bac/euk"/>
</dbReference>
<evidence type="ECO:0000256" key="5">
    <source>
        <dbReference type="ARBA" id="ARBA00022643"/>
    </source>
</evidence>
<dbReference type="CDD" id="cd02064">
    <property type="entry name" value="FAD_synthetase_N"/>
    <property type="match status" value="1"/>
</dbReference>
<evidence type="ECO:0000256" key="6">
    <source>
        <dbReference type="ARBA" id="ARBA00022679"/>
    </source>
</evidence>
<dbReference type="Pfam" id="PF01687">
    <property type="entry name" value="Flavokinase"/>
    <property type="match status" value="1"/>
</dbReference>
<organism evidence="17 18">
    <name type="scientific">Kaustia mangrovi</name>
    <dbReference type="NCBI Taxonomy" id="2593653"/>
    <lineage>
        <taxon>Bacteria</taxon>
        <taxon>Pseudomonadati</taxon>
        <taxon>Pseudomonadota</taxon>
        <taxon>Alphaproteobacteria</taxon>
        <taxon>Hyphomicrobiales</taxon>
        <taxon>Parvibaculaceae</taxon>
        <taxon>Kaustia</taxon>
    </lineage>
</organism>
<keyword evidence="4 15" id="KW-0285">Flavoprotein</keyword>
<evidence type="ECO:0000256" key="1">
    <source>
        <dbReference type="ARBA" id="ARBA00002121"/>
    </source>
</evidence>
<evidence type="ECO:0000256" key="13">
    <source>
        <dbReference type="ARBA" id="ARBA00047880"/>
    </source>
</evidence>
<evidence type="ECO:0000256" key="14">
    <source>
        <dbReference type="ARBA" id="ARBA00049494"/>
    </source>
</evidence>
<keyword evidence="11 15" id="KW-0067">ATP-binding</keyword>
<evidence type="ECO:0000256" key="7">
    <source>
        <dbReference type="ARBA" id="ARBA00022695"/>
    </source>
</evidence>
<comment type="function">
    <text evidence="1">Catalyzes the phosphorylation of riboflavin to FMN followed by the adenylation of FMN to FAD.</text>
</comment>
<comment type="pathway">
    <text evidence="2 15">Cofactor biosynthesis; FAD biosynthesis; FAD from FMN: step 1/1.</text>
</comment>
<dbReference type="KEGG" id="kmn:HW532_05190"/>